<dbReference type="Proteomes" id="UP000054485">
    <property type="component" value="Unassembled WGS sequence"/>
</dbReference>
<dbReference type="InterPro" id="IPR045340">
    <property type="entry name" value="DUF6533"/>
</dbReference>
<evidence type="ECO:0000256" key="1">
    <source>
        <dbReference type="SAM" id="Phobius"/>
    </source>
</evidence>
<evidence type="ECO:0000259" key="2">
    <source>
        <dbReference type="Pfam" id="PF20151"/>
    </source>
</evidence>
<dbReference type="HOGENOM" id="CLU_035509_3_1_1"/>
<accession>A0A0D0A603</accession>
<feature type="transmembrane region" description="Helical" evidence="1">
    <location>
        <begin position="165"/>
        <end position="185"/>
    </location>
</feature>
<evidence type="ECO:0000313" key="4">
    <source>
        <dbReference type="Proteomes" id="UP000054485"/>
    </source>
</evidence>
<dbReference type="AlphaFoldDB" id="A0A0D0A603"/>
<feature type="transmembrane region" description="Helical" evidence="1">
    <location>
        <begin position="206"/>
        <end position="232"/>
    </location>
</feature>
<evidence type="ECO:0000313" key="3">
    <source>
        <dbReference type="EMBL" id="KIK45525.1"/>
    </source>
</evidence>
<dbReference type="InParanoid" id="A0A0D0A603"/>
<name>A0A0D0A603_9AGAM</name>
<sequence>MLLLPEFFHYIWVRKTLSTAGHTVLIYDYFLTFHDEVWYIWSAPWTIVKVMFLLNRYVGLAAQTIIRLEEAGILAHDSQLFCQRFSMITTYFMIISSESIHILVLIRAWAIWGTSRSVTNILVGSYATYVLVLLGVASYGANHDSGEEFQYLGLAKICASAIPKYVWLCYVGSFILDAVTFVLTARSLRRYSREFQYLYPSDLLRLLVRDAAMFFIFSMFNNVTIAASWTVYSDTPFTFLPKGFSGPLLSVAGQRVVLNLKSLPTRTYSTRELSCEVDRQLEVFLEAYCLSSRGRDCLDDSEEGRTQEM</sequence>
<reference evidence="4" key="2">
    <citation type="submission" date="2015-01" db="EMBL/GenBank/DDBJ databases">
        <title>Evolutionary Origins and Diversification of the Mycorrhizal Mutualists.</title>
        <authorList>
            <consortium name="DOE Joint Genome Institute"/>
            <consortium name="Mycorrhizal Genomics Consortium"/>
            <person name="Kohler A."/>
            <person name="Kuo A."/>
            <person name="Nagy L.G."/>
            <person name="Floudas D."/>
            <person name="Copeland A."/>
            <person name="Barry K.W."/>
            <person name="Cichocki N."/>
            <person name="Veneault-Fourrey C."/>
            <person name="LaButti K."/>
            <person name="Lindquist E.A."/>
            <person name="Lipzen A."/>
            <person name="Lundell T."/>
            <person name="Morin E."/>
            <person name="Murat C."/>
            <person name="Riley R."/>
            <person name="Ohm R."/>
            <person name="Sun H."/>
            <person name="Tunlid A."/>
            <person name="Henrissat B."/>
            <person name="Grigoriev I.V."/>
            <person name="Hibbett D.S."/>
            <person name="Martin F."/>
        </authorList>
    </citation>
    <scope>NUCLEOTIDE SEQUENCE [LARGE SCALE GENOMIC DNA]</scope>
    <source>
        <strain evidence="4">UH-Slu-Lm8-n1</strain>
    </source>
</reference>
<keyword evidence="1" id="KW-1133">Transmembrane helix</keyword>
<gene>
    <name evidence="3" type="ORF">CY34DRAFT_801449</name>
</gene>
<protein>
    <recommendedName>
        <fullName evidence="2">DUF6533 domain-containing protein</fullName>
    </recommendedName>
</protein>
<keyword evidence="4" id="KW-1185">Reference proteome</keyword>
<feature type="transmembrane region" description="Helical" evidence="1">
    <location>
        <begin position="88"/>
        <end position="109"/>
    </location>
</feature>
<feature type="transmembrane region" description="Helical" evidence="1">
    <location>
        <begin position="121"/>
        <end position="141"/>
    </location>
</feature>
<dbReference type="STRING" id="930992.A0A0D0A603"/>
<proteinExistence type="predicted"/>
<feature type="domain" description="DUF6533" evidence="2">
    <location>
        <begin position="18"/>
        <end position="61"/>
    </location>
</feature>
<reference evidence="3 4" key="1">
    <citation type="submission" date="2014-04" db="EMBL/GenBank/DDBJ databases">
        <authorList>
            <consortium name="DOE Joint Genome Institute"/>
            <person name="Kuo A."/>
            <person name="Ruytinx J."/>
            <person name="Rineau F."/>
            <person name="Colpaert J."/>
            <person name="Kohler A."/>
            <person name="Nagy L.G."/>
            <person name="Floudas D."/>
            <person name="Copeland A."/>
            <person name="Barry K.W."/>
            <person name="Cichocki N."/>
            <person name="Veneault-Fourrey C."/>
            <person name="LaButti K."/>
            <person name="Lindquist E.A."/>
            <person name="Lipzen A."/>
            <person name="Lundell T."/>
            <person name="Morin E."/>
            <person name="Murat C."/>
            <person name="Sun H."/>
            <person name="Tunlid A."/>
            <person name="Henrissat B."/>
            <person name="Grigoriev I.V."/>
            <person name="Hibbett D.S."/>
            <person name="Martin F."/>
            <person name="Nordberg H.P."/>
            <person name="Cantor M.N."/>
            <person name="Hua S.X."/>
        </authorList>
    </citation>
    <scope>NUCLEOTIDE SEQUENCE [LARGE SCALE GENOMIC DNA]</scope>
    <source>
        <strain evidence="3 4">UH-Slu-Lm8-n1</strain>
    </source>
</reference>
<keyword evidence="1" id="KW-0812">Transmembrane</keyword>
<dbReference type="Pfam" id="PF20151">
    <property type="entry name" value="DUF6533"/>
    <property type="match status" value="1"/>
</dbReference>
<dbReference type="EMBL" id="KN835171">
    <property type="protein sequence ID" value="KIK45525.1"/>
    <property type="molecule type" value="Genomic_DNA"/>
</dbReference>
<keyword evidence="1" id="KW-0472">Membrane</keyword>
<organism evidence="3 4">
    <name type="scientific">Suillus luteus UH-Slu-Lm8-n1</name>
    <dbReference type="NCBI Taxonomy" id="930992"/>
    <lineage>
        <taxon>Eukaryota</taxon>
        <taxon>Fungi</taxon>
        <taxon>Dikarya</taxon>
        <taxon>Basidiomycota</taxon>
        <taxon>Agaricomycotina</taxon>
        <taxon>Agaricomycetes</taxon>
        <taxon>Agaricomycetidae</taxon>
        <taxon>Boletales</taxon>
        <taxon>Suillineae</taxon>
        <taxon>Suillaceae</taxon>
        <taxon>Suillus</taxon>
    </lineage>
</organism>
<dbReference type="OrthoDB" id="2638860at2759"/>